<gene>
    <name evidence="1" type="ORF">GALL_548940</name>
</gene>
<sequence>MGRRGVQLVSAQDQGVAAIGQFGRTLDEQPIQTAVGQVFDAAQVGGELLGRHVDQVYLQVGAGLQPAQQKVDTAPQGFDVLQLGVVQHGTHQVG</sequence>
<accession>A0A1J5P7Y0</accession>
<name>A0A1J5P7Y0_9ZZZZ</name>
<dbReference type="EMBL" id="MLJW01008897">
    <property type="protein sequence ID" value="OIQ63564.1"/>
    <property type="molecule type" value="Genomic_DNA"/>
</dbReference>
<comment type="caution">
    <text evidence="1">The sequence shown here is derived from an EMBL/GenBank/DDBJ whole genome shotgun (WGS) entry which is preliminary data.</text>
</comment>
<proteinExistence type="predicted"/>
<dbReference type="AlphaFoldDB" id="A0A1J5P7Y0"/>
<organism evidence="1">
    <name type="scientific">mine drainage metagenome</name>
    <dbReference type="NCBI Taxonomy" id="410659"/>
    <lineage>
        <taxon>unclassified sequences</taxon>
        <taxon>metagenomes</taxon>
        <taxon>ecological metagenomes</taxon>
    </lineage>
</organism>
<evidence type="ECO:0000313" key="1">
    <source>
        <dbReference type="EMBL" id="OIQ63564.1"/>
    </source>
</evidence>
<protein>
    <submittedName>
        <fullName evidence="1">Uncharacterized protein</fullName>
    </submittedName>
</protein>
<reference evidence="1" key="1">
    <citation type="submission" date="2016-10" db="EMBL/GenBank/DDBJ databases">
        <title>Sequence of Gallionella enrichment culture.</title>
        <authorList>
            <person name="Poehlein A."/>
            <person name="Muehling M."/>
            <person name="Daniel R."/>
        </authorList>
    </citation>
    <scope>NUCLEOTIDE SEQUENCE</scope>
</reference>